<dbReference type="PANTHER" id="PTHR34351">
    <property type="entry name" value="SLR1927 PROTEIN-RELATED"/>
    <property type="match status" value="1"/>
</dbReference>
<feature type="region of interest" description="Disordered" evidence="1">
    <location>
        <begin position="413"/>
        <end position="439"/>
    </location>
</feature>
<dbReference type="EMBL" id="SLXQ01000016">
    <property type="protein sequence ID" value="TCP45395.1"/>
    <property type="molecule type" value="Genomic_DNA"/>
</dbReference>
<evidence type="ECO:0000313" key="5">
    <source>
        <dbReference type="Proteomes" id="UP000294911"/>
    </source>
</evidence>
<feature type="domain" description="DUF58" evidence="3">
    <location>
        <begin position="201"/>
        <end position="308"/>
    </location>
</feature>
<reference evidence="4 5" key="1">
    <citation type="submission" date="2019-03" db="EMBL/GenBank/DDBJ databases">
        <title>Genomic Encyclopedia of Type Strains, Phase IV (KMG-IV): sequencing the most valuable type-strain genomes for metagenomic binning, comparative biology and taxonomic classification.</title>
        <authorList>
            <person name="Goeker M."/>
        </authorList>
    </citation>
    <scope>NUCLEOTIDE SEQUENCE [LARGE SCALE GENOMIC DNA]</scope>
    <source>
        <strain evidence="4 5">DSM 45765</strain>
    </source>
</reference>
<feature type="transmembrane region" description="Helical" evidence="2">
    <location>
        <begin position="35"/>
        <end position="53"/>
    </location>
</feature>
<evidence type="ECO:0000256" key="1">
    <source>
        <dbReference type="SAM" id="MobiDB-lite"/>
    </source>
</evidence>
<name>A0A4R2QEK6_9PSEU</name>
<dbReference type="AlphaFoldDB" id="A0A4R2QEK6"/>
<dbReference type="Pfam" id="PF01882">
    <property type="entry name" value="DUF58"/>
    <property type="match status" value="1"/>
</dbReference>
<dbReference type="OrthoDB" id="9812729at2"/>
<keyword evidence="2" id="KW-0472">Membrane</keyword>
<evidence type="ECO:0000259" key="3">
    <source>
        <dbReference type="Pfam" id="PF01882"/>
    </source>
</evidence>
<proteinExistence type="predicted"/>
<keyword evidence="5" id="KW-1185">Reference proteome</keyword>
<dbReference type="Proteomes" id="UP000294911">
    <property type="component" value="Unassembled WGS sequence"/>
</dbReference>
<evidence type="ECO:0000313" key="4">
    <source>
        <dbReference type="EMBL" id="TCP45395.1"/>
    </source>
</evidence>
<organism evidence="4 5">
    <name type="scientific">Tamaricihabitans halophyticus</name>
    <dbReference type="NCBI Taxonomy" id="1262583"/>
    <lineage>
        <taxon>Bacteria</taxon>
        <taxon>Bacillati</taxon>
        <taxon>Actinomycetota</taxon>
        <taxon>Actinomycetes</taxon>
        <taxon>Pseudonocardiales</taxon>
        <taxon>Pseudonocardiaceae</taxon>
        <taxon>Tamaricihabitans</taxon>
    </lineage>
</organism>
<protein>
    <submittedName>
        <fullName evidence="4">Uncharacterized protein (DUF58 family)</fullName>
    </submittedName>
</protein>
<feature type="transmembrane region" description="Helical" evidence="2">
    <location>
        <begin position="12"/>
        <end position="29"/>
    </location>
</feature>
<evidence type="ECO:0000256" key="2">
    <source>
        <dbReference type="SAM" id="Phobius"/>
    </source>
</evidence>
<accession>A0A4R2QEK6</accession>
<keyword evidence="2" id="KW-0812">Transmembrane</keyword>
<dbReference type="InterPro" id="IPR002881">
    <property type="entry name" value="DUF58"/>
</dbReference>
<gene>
    <name evidence="4" type="ORF">EV191_11637</name>
</gene>
<dbReference type="PANTHER" id="PTHR34351:SF1">
    <property type="entry name" value="SLR1927 PROTEIN"/>
    <property type="match status" value="1"/>
</dbReference>
<comment type="caution">
    <text evidence="4">The sequence shown here is derived from an EMBL/GenBank/DDBJ whole genome shotgun (WGS) entry which is preliminary data.</text>
</comment>
<keyword evidence="2" id="KW-1133">Transmembrane helix</keyword>
<dbReference type="RefSeq" id="WP_132880038.1">
    <property type="nucleotide sequence ID" value="NZ_SLXQ01000016.1"/>
</dbReference>
<sequence>MRSSLSGLTTRGRCLTAAGLAAALCAVILNERDLLRIAVFVIVLPLLVAVLTARARIRIAARRQLLPSRISIGASGQVQLDVSRRGRVPTGVLTLEDGVAPALGTRPRFVVHRLPHRGGVALRYQVQPSIRGIHSLGPLRLTITDPFGLAEFHRELAAHSQLTVVPRVVPLTRTPAGAGLGTGYAGDLRTRSGQGEDDVIVRPYRHGDDLRKVHWRSTARRDEVMVRLEERPWRGGSTVLLDHRAAAHRGEGPAASLEWAISFAASICLHLRKQGHEVRLVSETGQILTEHSGGAGVAVDEEILDTLAALQANHQRDVVCGRELTDGQELIAILGTVSAEAVRELNQHRPRGVRCLAVLLDTPGWQRPAGAQPSAQTRQSAELLTGSGWTVVTAGPRSAMPQVWAELCQTSAARSGPGQHNPGQHNPGQRLPHQGGVTG</sequence>